<keyword evidence="2 4" id="KW-0012">Acyltransferase</keyword>
<dbReference type="Pfam" id="PF00583">
    <property type="entry name" value="Acetyltransf_1"/>
    <property type="match status" value="2"/>
</dbReference>
<evidence type="ECO:0000259" key="3">
    <source>
        <dbReference type="PROSITE" id="PS51186"/>
    </source>
</evidence>
<organism evidence="4 5">
    <name type="scientific">Micromonospora zhanjiangensis</name>
    <dbReference type="NCBI Taxonomy" id="1522057"/>
    <lineage>
        <taxon>Bacteria</taxon>
        <taxon>Bacillati</taxon>
        <taxon>Actinomycetota</taxon>
        <taxon>Actinomycetes</taxon>
        <taxon>Micromonosporales</taxon>
        <taxon>Micromonosporaceae</taxon>
        <taxon>Micromonospora</taxon>
    </lineage>
</organism>
<name>A0ABV8KFP2_9ACTN</name>
<dbReference type="SUPFAM" id="SSF55729">
    <property type="entry name" value="Acyl-CoA N-acyltransferases (Nat)"/>
    <property type="match status" value="2"/>
</dbReference>
<dbReference type="Gene3D" id="3.40.630.30">
    <property type="match status" value="1"/>
</dbReference>
<reference evidence="5" key="1">
    <citation type="journal article" date="2019" name="Int. J. Syst. Evol. Microbiol.">
        <title>The Global Catalogue of Microorganisms (GCM) 10K type strain sequencing project: providing services to taxonomists for standard genome sequencing and annotation.</title>
        <authorList>
            <consortium name="The Broad Institute Genomics Platform"/>
            <consortium name="The Broad Institute Genome Sequencing Center for Infectious Disease"/>
            <person name="Wu L."/>
            <person name="Ma J."/>
        </authorList>
    </citation>
    <scope>NUCLEOTIDE SEQUENCE [LARGE SCALE GENOMIC DNA]</scope>
    <source>
        <strain evidence="5">2902at01</strain>
    </source>
</reference>
<keyword evidence="1 4" id="KW-0808">Transferase</keyword>
<dbReference type="PANTHER" id="PTHR43877:SF1">
    <property type="entry name" value="ACETYLTRANSFERASE"/>
    <property type="match status" value="1"/>
</dbReference>
<protein>
    <submittedName>
        <fullName evidence="4">GNAT family N-acetyltransferase</fullName>
        <ecNumber evidence="4">2.3.1.-</ecNumber>
    </submittedName>
</protein>
<dbReference type="RefSeq" id="WP_377541677.1">
    <property type="nucleotide sequence ID" value="NZ_JBHSBN010000001.1"/>
</dbReference>
<dbReference type="EMBL" id="JBHSBN010000001">
    <property type="protein sequence ID" value="MFC4104752.1"/>
    <property type="molecule type" value="Genomic_DNA"/>
</dbReference>
<feature type="domain" description="N-acetyltransferase" evidence="3">
    <location>
        <begin position="1"/>
        <end position="155"/>
    </location>
</feature>
<dbReference type="GO" id="GO:0016746">
    <property type="term" value="F:acyltransferase activity"/>
    <property type="evidence" value="ECO:0007669"/>
    <property type="project" value="UniProtKB-KW"/>
</dbReference>
<dbReference type="EC" id="2.3.1.-" evidence="4"/>
<evidence type="ECO:0000256" key="1">
    <source>
        <dbReference type="ARBA" id="ARBA00022679"/>
    </source>
</evidence>
<keyword evidence="5" id="KW-1185">Reference proteome</keyword>
<dbReference type="PANTHER" id="PTHR43877">
    <property type="entry name" value="AMINOALKYLPHOSPHONATE N-ACETYLTRANSFERASE-RELATED-RELATED"/>
    <property type="match status" value="1"/>
</dbReference>
<dbReference type="Proteomes" id="UP001595868">
    <property type="component" value="Unassembled WGS sequence"/>
</dbReference>
<feature type="domain" description="N-acetyltransferase" evidence="3">
    <location>
        <begin position="152"/>
        <end position="300"/>
    </location>
</feature>
<proteinExistence type="predicted"/>
<comment type="caution">
    <text evidence="4">The sequence shown here is derived from an EMBL/GenBank/DDBJ whole genome shotgun (WGS) entry which is preliminary data.</text>
</comment>
<evidence type="ECO:0000256" key="2">
    <source>
        <dbReference type="ARBA" id="ARBA00023315"/>
    </source>
</evidence>
<accession>A0ABV8KFP2</accession>
<dbReference type="InterPro" id="IPR016181">
    <property type="entry name" value="Acyl_CoA_acyltransferase"/>
</dbReference>
<dbReference type="InterPro" id="IPR000182">
    <property type="entry name" value="GNAT_dom"/>
</dbReference>
<dbReference type="CDD" id="cd04301">
    <property type="entry name" value="NAT_SF"/>
    <property type="match status" value="2"/>
</dbReference>
<sequence>MQIRTATPADAPAVVALRAVVYPYLVRSVASTRQMIAEPVPNAGWLPYVAELDGRVVGWVTASLNTMTSEPAFGEISLLHVHPDHRGNGIGTALLDTATAHLRRLGASRARAWAQEGSLGFARRHGFTPGRQLRYAALELSTAPVGPVPAGVRLRPLSELEPEAMYEAYVAAAADEPGDVPGDGIGYQTWRYEVWDNLGLDRAASVAAVADSADPAVLAFTLVKRDGERMWSDMTATRPEHRGRGLARAVKVAALRRAAERGVTVAYTSNDETNAPMLAVNARLGYRPVDTQWSCVAPLG</sequence>
<dbReference type="InterPro" id="IPR050832">
    <property type="entry name" value="Bact_Acetyltransf"/>
</dbReference>
<gene>
    <name evidence="4" type="ORF">ACFOX0_02200</name>
</gene>
<evidence type="ECO:0000313" key="4">
    <source>
        <dbReference type="EMBL" id="MFC4104752.1"/>
    </source>
</evidence>
<evidence type="ECO:0000313" key="5">
    <source>
        <dbReference type="Proteomes" id="UP001595868"/>
    </source>
</evidence>
<dbReference type="PROSITE" id="PS51186">
    <property type="entry name" value="GNAT"/>
    <property type="match status" value="2"/>
</dbReference>